<dbReference type="EMBL" id="QJSX01000001">
    <property type="protein sequence ID" value="PYE56242.1"/>
    <property type="molecule type" value="Genomic_DNA"/>
</dbReference>
<dbReference type="GO" id="GO:0019867">
    <property type="term" value="C:outer membrane"/>
    <property type="evidence" value="ECO:0007669"/>
    <property type="project" value="InterPro"/>
</dbReference>
<proteinExistence type="predicted"/>
<feature type="domain" description="POTRA" evidence="8">
    <location>
        <begin position="328"/>
        <end position="398"/>
    </location>
</feature>
<keyword evidence="4" id="KW-0472">Membrane</keyword>
<feature type="chain" id="PRO_5016292689" evidence="6">
    <location>
        <begin position="22"/>
        <end position="838"/>
    </location>
</feature>
<dbReference type="PANTHER" id="PTHR12815">
    <property type="entry name" value="SORTING AND ASSEMBLY MACHINERY SAMM50 PROTEIN FAMILY MEMBER"/>
    <property type="match status" value="1"/>
</dbReference>
<evidence type="ECO:0000259" key="8">
    <source>
        <dbReference type="Pfam" id="PF07244"/>
    </source>
</evidence>
<dbReference type="Pfam" id="PF01103">
    <property type="entry name" value="Omp85"/>
    <property type="match status" value="1"/>
</dbReference>
<keyword evidence="10" id="KW-1185">Reference proteome</keyword>
<dbReference type="Gene3D" id="3.10.20.310">
    <property type="entry name" value="membrane protein fhac"/>
    <property type="match status" value="4"/>
</dbReference>
<evidence type="ECO:0000256" key="5">
    <source>
        <dbReference type="ARBA" id="ARBA00023237"/>
    </source>
</evidence>
<keyword evidence="3 6" id="KW-0732">Signal</keyword>
<keyword evidence="5" id="KW-0998">Cell outer membrane</keyword>
<evidence type="ECO:0000313" key="10">
    <source>
        <dbReference type="Proteomes" id="UP000248326"/>
    </source>
</evidence>
<dbReference type="InterPro" id="IPR039910">
    <property type="entry name" value="D15-like"/>
</dbReference>
<reference evidence="9 10" key="1">
    <citation type="submission" date="2018-06" db="EMBL/GenBank/DDBJ databases">
        <title>Genomic Encyclopedia of Type Strains, Phase IV (KMG-IV): sequencing the most valuable type-strain genomes for metagenomic binning, comparative biology and taxonomic classification.</title>
        <authorList>
            <person name="Goeker M."/>
        </authorList>
    </citation>
    <scope>NUCLEOTIDE SEQUENCE [LARGE SCALE GENOMIC DNA]</scope>
    <source>
        <strain evidence="9 10">DSM 18048</strain>
    </source>
</reference>
<comment type="caution">
    <text evidence="9">The sequence shown here is derived from an EMBL/GenBank/DDBJ whole genome shotgun (WGS) entry which is preliminary data.</text>
</comment>
<dbReference type="Gene3D" id="2.40.160.50">
    <property type="entry name" value="membrane protein fhac: a member of the omp85/tpsb transporter family"/>
    <property type="match status" value="1"/>
</dbReference>
<dbReference type="AlphaFoldDB" id="A0A318SMX5"/>
<evidence type="ECO:0000259" key="7">
    <source>
        <dbReference type="Pfam" id="PF01103"/>
    </source>
</evidence>
<feature type="domain" description="Bacterial surface antigen (D15)" evidence="7">
    <location>
        <begin position="501"/>
        <end position="838"/>
    </location>
</feature>
<dbReference type="InterPro" id="IPR000184">
    <property type="entry name" value="Bac_surfAg_D15"/>
</dbReference>
<dbReference type="RefSeq" id="WP_110884769.1">
    <property type="nucleotide sequence ID" value="NZ_QJSX01000001.1"/>
</dbReference>
<evidence type="ECO:0000256" key="2">
    <source>
        <dbReference type="ARBA" id="ARBA00022692"/>
    </source>
</evidence>
<protein>
    <submittedName>
        <fullName evidence="9">Outer membrane protein insertion porin family</fullName>
    </submittedName>
</protein>
<name>A0A318SMX5_9DEIO</name>
<evidence type="ECO:0000313" key="9">
    <source>
        <dbReference type="EMBL" id="PYE56242.1"/>
    </source>
</evidence>
<gene>
    <name evidence="9" type="ORF">DES52_10146</name>
</gene>
<feature type="domain" description="POTRA" evidence="8">
    <location>
        <begin position="180"/>
        <end position="232"/>
    </location>
</feature>
<evidence type="ECO:0000256" key="1">
    <source>
        <dbReference type="ARBA" id="ARBA00004370"/>
    </source>
</evidence>
<dbReference type="Pfam" id="PF07244">
    <property type="entry name" value="POTRA"/>
    <property type="match status" value="3"/>
</dbReference>
<dbReference type="OrthoDB" id="9776356at2"/>
<keyword evidence="2" id="KW-0812">Transmembrane</keyword>
<evidence type="ECO:0000256" key="4">
    <source>
        <dbReference type="ARBA" id="ARBA00023136"/>
    </source>
</evidence>
<dbReference type="InterPro" id="IPR010827">
    <property type="entry name" value="BamA/TamA_POTRA"/>
</dbReference>
<comment type="subcellular location">
    <subcellularLocation>
        <location evidence="1">Membrane</location>
    </subcellularLocation>
</comment>
<dbReference type="PANTHER" id="PTHR12815:SF47">
    <property type="entry name" value="TRANSLOCATION AND ASSEMBLY MODULE SUBUNIT TAMA"/>
    <property type="match status" value="1"/>
</dbReference>
<evidence type="ECO:0000256" key="6">
    <source>
        <dbReference type="SAM" id="SignalP"/>
    </source>
</evidence>
<feature type="domain" description="POTRA" evidence="8">
    <location>
        <begin position="98"/>
        <end position="177"/>
    </location>
</feature>
<dbReference type="Proteomes" id="UP000248326">
    <property type="component" value="Unassembled WGS sequence"/>
</dbReference>
<evidence type="ECO:0000256" key="3">
    <source>
        <dbReference type="ARBA" id="ARBA00022729"/>
    </source>
</evidence>
<accession>A0A318SMX5</accession>
<feature type="signal peptide" evidence="6">
    <location>
        <begin position="1"/>
        <end position="21"/>
    </location>
</feature>
<organism evidence="9 10">
    <name type="scientific">Deinococcus yavapaiensis KR-236</name>
    <dbReference type="NCBI Taxonomy" id="694435"/>
    <lineage>
        <taxon>Bacteria</taxon>
        <taxon>Thermotogati</taxon>
        <taxon>Deinococcota</taxon>
        <taxon>Deinococci</taxon>
        <taxon>Deinococcales</taxon>
        <taxon>Deinococcaceae</taxon>
        <taxon>Deinococcus</taxon>
    </lineage>
</organism>
<sequence>MRNFITIGLTAALVSAPLAQAQQATLDDIVVVGANDLLANFLRVSLSVQPGVPLSSVNLRAVELETVNSGFFRSATAELRTENGRQVLRITVVPNASISSVSITGASFIPIEQITAFLEQRLNIASGATLNTARIEESKDLLRQAYRDNGFPFSPGVSAEVRPSDAGVTVNYIIDEKAPVSRVEVTGNTQLPNDVVQEAFRPLVQGGTFNPQAYQQGLLAVARAYSDRGFAGSGPDASQVTLENGVLKIALREVQVASVDTSALGNVAGVTLTTRQGGLLNQNVLAADIRSLSNAVGKPVTIQVRGDAQNPFLANVAFVVSDQQSGPVREIRIAGATAVPVDDIARVLSVRVGDTFNQEIAQLDYRNIQRLYNSRGFEISTRDPISYQDGVLTFAIREVRIGGYELSFQGTRNTQDRVILRELPDVGTVFNANDFRRGIERLIRTGLVKPPQVTSRVDPLNPENLIFTLALQEQQTGVFTPSLSYDTINGFSGELALSGNNLFGLGYGYAVGVSAAPNPVGEVLSANAQFTIPWLDFDFLDFRRNRTSLTVNLATTVTANNPINDPSKPAAQQRTGREYTQRATGGGISIGRSITPELAVGFNVSTQYTTNRLEPLATGETSDYTNEQASALVPEPGLTTFFGVSANYDNANSPEFPTSGVRANSSAGYGFGSQGTTGLSFTQLTGGARTYFGLGNTLPDGTQQQAVALRVNGGTIIGSSPASQQFILGGSNTNEALTLRGYDAGTFAGKNFISASAEYRYNFNLNAGFAQGLYGVVFADVGDAWNNASDFGLNVGYGVGVQLNLGIGSTLLPALRFDYGFSPANPRGKFSFRLGNFF</sequence>